<organism evidence="2">
    <name type="scientific">marine sediment metagenome</name>
    <dbReference type="NCBI Taxonomy" id="412755"/>
    <lineage>
        <taxon>unclassified sequences</taxon>
        <taxon>metagenomes</taxon>
        <taxon>ecological metagenomes</taxon>
    </lineage>
</organism>
<dbReference type="InterPro" id="IPR050855">
    <property type="entry name" value="NDM-1-like"/>
</dbReference>
<feature type="domain" description="Metallo-beta-lactamase" evidence="1">
    <location>
        <begin position="27"/>
        <end position="202"/>
    </location>
</feature>
<proteinExistence type="predicted"/>
<dbReference type="AlphaFoldDB" id="X0YNI7"/>
<dbReference type="PANTHER" id="PTHR42951:SF18">
    <property type="entry name" value="METALLO-HYDROLASE MJ0296-RELATED"/>
    <property type="match status" value="1"/>
</dbReference>
<dbReference type="SUPFAM" id="SSF56281">
    <property type="entry name" value="Metallo-hydrolase/oxidoreductase"/>
    <property type="match status" value="1"/>
</dbReference>
<dbReference type="InterPro" id="IPR001279">
    <property type="entry name" value="Metallo-B-lactamas"/>
</dbReference>
<reference evidence="2" key="1">
    <citation type="journal article" date="2014" name="Front. Microbiol.">
        <title>High frequency of phylogenetically diverse reductive dehalogenase-homologous genes in deep subseafloor sedimentary metagenomes.</title>
        <authorList>
            <person name="Kawai M."/>
            <person name="Futagami T."/>
            <person name="Toyoda A."/>
            <person name="Takaki Y."/>
            <person name="Nishi S."/>
            <person name="Hori S."/>
            <person name="Arai W."/>
            <person name="Tsubouchi T."/>
            <person name="Morono Y."/>
            <person name="Uchiyama I."/>
            <person name="Ito T."/>
            <person name="Fujiyama A."/>
            <person name="Inagaki F."/>
            <person name="Takami H."/>
        </authorList>
    </citation>
    <scope>NUCLEOTIDE SEQUENCE</scope>
    <source>
        <strain evidence="2">Expedition CK06-06</strain>
    </source>
</reference>
<dbReference type="EMBL" id="BART01006104">
    <property type="protein sequence ID" value="GAG57849.1"/>
    <property type="molecule type" value="Genomic_DNA"/>
</dbReference>
<evidence type="ECO:0000259" key="1">
    <source>
        <dbReference type="SMART" id="SM00849"/>
    </source>
</evidence>
<dbReference type="InterPro" id="IPR036866">
    <property type="entry name" value="RibonucZ/Hydroxyglut_hydro"/>
</dbReference>
<dbReference type="Gene3D" id="3.60.15.10">
    <property type="entry name" value="Ribonuclease Z/Hydroxyacylglutathione hydrolase-like"/>
    <property type="match status" value="1"/>
</dbReference>
<protein>
    <recommendedName>
        <fullName evidence="1">Metallo-beta-lactamase domain-containing protein</fullName>
    </recommendedName>
</protein>
<dbReference type="Pfam" id="PF00753">
    <property type="entry name" value="Lactamase_B"/>
    <property type="match status" value="1"/>
</dbReference>
<dbReference type="SMART" id="SM00849">
    <property type="entry name" value="Lactamase_B"/>
    <property type="match status" value="1"/>
</dbReference>
<name>X0YNI7_9ZZZZ</name>
<dbReference type="PANTHER" id="PTHR42951">
    <property type="entry name" value="METALLO-BETA-LACTAMASE DOMAIN-CONTAINING"/>
    <property type="match status" value="1"/>
</dbReference>
<evidence type="ECO:0000313" key="2">
    <source>
        <dbReference type="EMBL" id="GAG57849.1"/>
    </source>
</evidence>
<sequence length="301" mass="35003">MEVRNIGSRGLLFVFPNFQVFPQVSLTIQIYVIVGKKHIFICDTGVRAKQTKTIKQYLKDHDLDKKPIIVFNTHFHHDHTTGNKVFNNTQIVSHILCREKMIQAFKAGNKEDENILEYKGPTLPSIVFQDRLIFYDDGVEFFYSPGHSEDSASCYDQIDKTLLVGDNLVDSLPLLTWHRFDKYIKTLQNYCDIDSKTIILGHNLILHDNSFIKETMAYIEQFRLSEVETSNFTPIHATWYRWSLILVGMSLKEVGKEEEAINYFERAKLAIQEPNLKPINQKELREIEDILSEVLIDDESK</sequence>
<gene>
    <name evidence="2" type="ORF">S01H4_13888</name>
</gene>
<comment type="caution">
    <text evidence="2">The sequence shown here is derived from an EMBL/GenBank/DDBJ whole genome shotgun (WGS) entry which is preliminary data.</text>
</comment>
<accession>X0YNI7</accession>